<feature type="signal peptide" evidence="1">
    <location>
        <begin position="1"/>
        <end position="19"/>
    </location>
</feature>
<name>I3DIB0_9PAST</name>
<evidence type="ECO:0000313" key="2">
    <source>
        <dbReference type="EMBL" id="EIJ71453.1"/>
    </source>
</evidence>
<dbReference type="Proteomes" id="UP000006457">
    <property type="component" value="Unassembled WGS sequence"/>
</dbReference>
<evidence type="ECO:0000313" key="3">
    <source>
        <dbReference type="Proteomes" id="UP000006457"/>
    </source>
</evidence>
<dbReference type="GO" id="GO:0019867">
    <property type="term" value="C:outer membrane"/>
    <property type="evidence" value="ECO:0007669"/>
    <property type="project" value="InterPro"/>
</dbReference>
<organism evidence="2 3">
    <name type="scientific">Pasteurella bettyae CCUG 2042</name>
    <dbReference type="NCBI Taxonomy" id="1095749"/>
    <lineage>
        <taxon>Bacteria</taxon>
        <taxon>Pseudomonadati</taxon>
        <taxon>Pseudomonadota</taxon>
        <taxon>Gammaproteobacteria</taxon>
        <taxon>Pasteurellales</taxon>
        <taxon>Pasteurellaceae</taxon>
        <taxon>Pasteurella</taxon>
    </lineage>
</organism>
<dbReference type="InterPro" id="IPR004658">
    <property type="entry name" value="OMP_Slp"/>
</dbReference>
<dbReference type="OrthoDB" id="5295757at2"/>
<comment type="caution">
    <text evidence="2">The sequence shown here is derived from an EMBL/GenBank/DDBJ whole genome shotgun (WGS) entry which is preliminary data.</text>
</comment>
<dbReference type="RefSeq" id="WP_005758969.1">
    <property type="nucleotide sequence ID" value="NZ_AJSX01000007.1"/>
</dbReference>
<evidence type="ECO:0000256" key="1">
    <source>
        <dbReference type="SAM" id="SignalP"/>
    </source>
</evidence>
<dbReference type="EMBL" id="AJSX01000007">
    <property type="protein sequence ID" value="EIJ71453.1"/>
    <property type="molecule type" value="Genomic_DNA"/>
</dbReference>
<dbReference type="PANTHER" id="PTHR37530:SF1">
    <property type="entry name" value="OUTER MEMBRANE PROTEIN SLP"/>
    <property type="match status" value="1"/>
</dbReference>
<proteinExistence type="predicted"/>
<reference evidence="2 3" key="1">
    <citation type="submission" date="2012-03" db="EMBL/GenBank/DDBJ databases">
        <authorList>
            <person name="Harkins D.M."/>
            <person name="Madupu R."/>
            <person name="Durkin A.S."/>
            <person name="Torralba M."/>
            <person name="Methe B."/>
            <person name="Sutton G.G."/>
            <person name="Nelson K.E."/>
        </authorList>
    </citation>
    <scope>NUCLEOTIDE SEQUENCE [LARGE SCALE GENOMIC DNA]</scope>
    <source>
        <strain evidence="2 3">CCUG 2042</strain>
    </source>
</reference>
<dbReference type="NCBIfam" id="TIGR00752">
    <property type="entry name" value="slp"/>
    <property type="match status" value="1"/>
</dbReference>
<dbReference type="AlphaFoldDB" id="I3DIB0"/>
<gene>
    <name evidence="2" type="ORF">HMPREF1052_0010</name>
</gene>
<dbReference type="PATRIC" id="fig|1095749.3.peg.246"/>
<keyword evidence="2" id="KW-0449">Lipoprotein</keyword>
<dbReference type="PANTHER" id="PTHR37530">
    <property type="entry name" value="OUTER MEMBRANE PROTEIN SLP"/>
    <property type="match status" value="1"/>
</dbReference>
<keyword evidence="1" id="KW-0732">Signal</keyword>
<sequence length="182" mass="21265">MKKLLILPMIVLLSACVSAPPGLERDEFTIQSLKKIEADDYACKCKKVRLAGQVINAEALKGKTKVEVLSLPVSTYSAKPVIDSISDGRFIAYINGFIDPKALKDQYITVLGVLNTKHIGKIDEVDYHYPVVEVSAYKQWRLAEEYYYDYDDSWDDYFDHRWRWGPFWQHRYPELRVRYNLY</sequence>
<protein>
    <submittedName>
        <fullName evidence="2">Outer membrane lipoprotein Slp family protein</fullName>
    </submittedName>
</protein>
<keyword evidence="3" id="KW-1185">Reference proteome</keyword>
<dbReference type="Pfam" id="PF03843">
    <property type="entry name" value="Slp"/>
    <property type="match status" value="1"/>
</dbReference>
<accession>I3DIB0</accession>
<dbReference type="PROSITE" id="PS51257">
    <property type="entry name" value="PROKAR_LIPOPROTEIN"/>
    <property type="match status" value="1"/>
</dbReference>
<dbReference type="eggNOG" id="COG3065">
    <property type="taxonomic scope" value="Bacteria"/>
</dbReference>
<feature type="chain" id="PRO_5003669944" evidence="1">
    <location>
        <begin position="20"/>
        <end position="182"/>
    </location>
</feature>
<dbReference type="PIRSF" id="PIRSF004982">
    <property type="entry name" value="SlP"/>
    <property type="match status" value="1"/>
</dbReference>